<dbReference type="EC" id="2.4.2.31" evidence="7"/>
<evidence type="ECO:0000313" key="9">
    <source>
        <dbReference type="Ensembl" id="ENSAPEP00000022475.1"/>
    </source>
</evidence>
<keyword evidence="5 7" id="KW-0521">NADP</keyword>
<reference evidence="9 10" key="1">
    <citation type="submission" date="2018-03" db="EMBL/GenBank/DDBJ databases">
        <title>Finding Nemo's genes: A chromosome-scale reference assembly of the genome of the orange clownfish Amphiprion percula.</title>
        <authorList>
            <person name="Lehmann R."/>
        </authorList>
    </citation>
    <scope>NUCLEOTIDE SEQUENCE</scope>
</reference>
<evidence type="ECO:0000256" key="1">
    <source>
        <dbReference type="ARBA" id="ARBA00009558"/>
    </source>
</evidence>
<keyword evidence="10" id="KW-1185">Reference proteome</keyword>
<evidence type="ECO:0000313" key="10">
    <source>
        <dbReference type="Proteomes" id="UP000265080"/>
    </source>
</evidence>
<dbReference type="PRINTS" id="PR00970">
    <property type="entry name" value="RIBTRNSFRASE"/>
</dbReference>
<protein>
    <recommendedName>
        <fullName evidence="7">NAD(P)(+)--arginine ADP-ribosyltransferase</fullName>
        <ecNumber evidence="7">2.4.2.31</ecNumber>
    </recommendedName>
    <alternativeName>
        <fullName evidence="7">Mono(ADP-ribosyl)transferase</fullName>
    </alternativeName>
</protein>
<evidence type="ECO:0000256" key="5">
    <source>
        <dbReference type="ARBA" id="ARBA00022857"/>
    </source>
</evidence>
<proteinExistence type="inferred from homology"/>
<dbReference type="SUPFAM" id="SSF56399">
    <property type="entry name" value="ADP-ribosylation"/>
    <property type="match status" value="1"/>
</dbReference>
<feature type="transmembrane region" description="Helical" evidence="8">
    <location>
        <begin position="89"/>
        <end position="105"/>
    </location>
</feature>
<dbReference type="GO" id="GO:0016779">
    <property type="term" value="F:nucleotidyltransferase activity"/>
    <property type="evidence" value="ECO:0007669"/>
    <property type="project" value="UniProtKB-KW"/>
</dbReference>
<reference evidence="9" key="3">
    <citation type="submission" date="2025-09" db="UniProtKB">
        <authorList>
            <consortium name="Ensembl"/>
        </authorList>
    </citation>
    <scope>IDENTIFICATION</scope>
</reference>
<dbReference type="InterPro" id="IPR050999">
    <property type="entry name" value="ADP-ribosyltransferase_ARG"/>
</dbReference>
<keyword evidence="4" id="KW-0548">Nucleotidyltransferase</keyword>
<evidence type="ECO:0000256" key="8">
    <source>
        <dbReference type="SAM" id="Phobius"/>
    </source>
</evidence>
<organism evidence="9 10">
    <name type="scientific">Amphiprion percula</name>
    <name type="common">Orange clownfish</name>
    <name type="synonym">Lutjanus percula</name>
    <dbReference type="NCBI Taxonomy" id="161767"/>
    <lineage>
        <taxon>Eukaryota</taxon>
        <taxon>Metazoa</taxon>
        <taxon>Chordata</taxon>
        <taxon>Craniata</taxon>
        <taxon>Vertebrata</taxon>
        <taxon>Euteleostomi</taxon>
        <taxon>Actinopterygii</taxon>
        <taxon>Neopterygii</taxon>
        <taxon>Teleostei</taxon>
        <taxon>Neoteleostei</taxon>
        <taxon>Acanthomorphata</taxon>
        <taxon>Ovalentaria</taxon>
        <taxon>Pomacentridae</taxon>
        <taxon>Amphiprion</taxon>
    </lineage>
</organism>
<dbReference type="PANTHER" id="PTHR10339:SF27">
    <property type="entry name" value="NAD(P)(+)--ARGININE ADP-RIBOSYLTRANSFERASE"/>
    <property type="match status" value="1"/>
</dbReference>
<reference evidence="9" key="2">
    <citation type="submission" date="2025-08" db="UniProtKB">
        <authorList>
            <consortium name="Ensembl"/>
        </authorList>
    </citation>
    <scope>IDENTIFICATION</scope>
</reference>
<dbReference type="AlphaFoldDB" id="A0A3P8TAG1"/>
<comment type="catalytic activity">
    <reaction evidence="6 7">
        <text>L-arginyl-[protein] + NAD(+) = N(omega)-(ADP-D-ribosyl)-L-arginyl-[protein] + nicotinamide + H(+)</text>
        <dbReference type="Rhea" id="RHEA:19149"/>
        <dbReference type="Rhea" id="RHEA-COMP:10532"/>
        <dbReference type="Rhea" id="RHEA-COMP:15087"/>
        <dbReference type="ChEBI" id="CHEBI:15378"/>
        <dbReference type="ChEBI" id="CHEBI:17154"/>
        <dbReference type="ChEBI" id="CHEBI:29965"/>
        <dbReference type="ChEBI" id="CHEBI:57540"/>
        <dbReference type="ChEBI" id="CHEBI:142554"/>
        <dbReference type="EC" id="2.4.2.31"/>
    </reaction>
</comment>
<evidence type="ECO:0000256" key="6">
    <source>
        <dbReference type="ARBA" id="ARBA00047597"/>
    </source>
</evidence>
<dbReference type="Proteomes" id="UP000265080">
    <property type="component" value="Chromosome 3"/>
</dbReference>
<sequence length="361" mass="41055">MESTAKKRRCSFNKDWETTYHWEKPVQGDSQRVFCEVCQSSFSVSHGGEYDVKRHSTWETPLSALPVEEEEEEDEDEEERLTMWNRRKLCLIAIIFTAVCFKGTAGEANLLDTRHAHVVDDLYNGCREKAMETYIHSGLLKQELNNSKGFQKAWSANAECSALIAGGIKEHTAALSVYYHADPVFLDTFDEAVETMGINASIYENDFHFKALHFLLMDSMALLKQKECKIAYRVTENKVKPAKGSTVRFGSFVSVNSNYDWLMHNEDIEGMVLYNITTCFFVNPGDHVCSKDKEELLLSPAEVFTVEEVAKRMNGDEEYIEVILKHSTLNSTHNCFSFSRSAAVVSPQWLVSVLAALLFFL</sequence>
<dbReference type="PANTHER" id="PTHR10339">
    <property type="entry name" value="ADP-RIBOSYLTRANSFERASE"/>
    <property type="match status" value="1"/>
</dbReference>
<dbReference type="GeneTree" id="ENSGT01030000234601"/>
<keyword evidence="7" id="KW-0520">NAD</keyword>
<evidence type="ECO:0000256" key="3">
    <source>
        <dbReference type="ARBA" id="ARBA00022679"/>
    </source>
</evidence>
<accession>A0A3P8TAG1</accession>
<keyword evidence="8" id="KW-1133">Transmembrane helix</keyword>
<keyword evidence="2 7" id="KW-0328">Glycosyltransferase</keyword>
<evidence type="ECO:0000256" key="7">
    <source>
        <dbReference type="RuleBase" id="RU361228"/>
    </source>
</evidence>
<keyword evidence="8" id="KW-0812">Transmembrane</keyword>
<comment type="similarity">
    <text evidence="1 7">Belongs to the Arg-specific ADP-ribosyltransferase family.</text>
</comment>
<keyword evidence="3 7" id="KW-0808">Transferase</keyword>
<dbReference type="Gene3D" id="3.90.176.10">
    <property type="entry name" value="Toxin ADP-ribosyltransferase, Chain A, domain 1"/>
    <property type="match status" value="1"/>
</dbReference>
<dbReference type="GO" id="GO:0106274">
    <property type="term" value="F:NAD+-protein-arginine ADP-ribosyltransferase activity"/>
    <property type="evidence" value="ECO:0007669"/>
    <property type="project" value="UniProtKB-EC"/>
</dbReference>
<keyword evidence="8" id="KW-0472">Membrane</keyword>
<dbReference type="Pfam" id="PF01129">
    <property type="entry name" value="ART"/>
    <property type="match status" value="1"/>
</dbReference>
<dbReference type="InterPro" id="IPR000768">
    <property type="entry name" value="ART"/>
</dbReference>
<evidence type="ECO:0000256" key="4">
    <source>
        <dbReference type="ARBA" id="ARBA00022695"/>
    </source>
</evidence>
<evidence type="ECO:0000256" key="2">
    <source>
        <dbReference type="ARBA" id="ARBA00022676"/>
    </source>
</evidence>
<dbReference type="GO" id="GO:0003950">
    <property type="term" value="F:NAD+ poly-ADP-ribosyltransferase activity"/>
    <property type="evidence" value="ECO:0007669"/>
    <property type="project" value="TreeGrafter"/>
</dbReference>
<dbReference type="Ensembl" id="ENSAPET00000023071.1">
    <property type="protein sequence ID" value="ENSAPEP00000022475.1"/>
    <property type="gene ID" value="ENSAPEG00000016018.1"/>
</dbReference>
<name>A0A3P8TAG1_AMPPE</name>